<dbReference type="PRINTS" id="PR00081">
    <property type="entry name" value="GDHRDH"/>
</dbReference>
<keyword evidence="5" id="KW-1185">Reference proteome</keyword>
<dbReference type="RefSeq" id="WP_053094046.1">
    <property type="nucleotide sequence ID" value="NZ_AP024237.1"/>
</dbReference>
<dbReference type="SUPFAM" id="SSF51735">
    <property type="entry name" value="NAD(P)-binding Rossmann-fold domains"/>
    <property type="match status" value="1"/>
</dbReference>
<dbReference type="FunFam" id="3.40.50.720:FF:000084">
    <property type="entry name" value="Short-chain dehydrogenase reductase"/>
    <property type="match status" value="1"/>
</dbReference>
<dbReference type="PROSITE" id="PS00061">
    <property type="entry name" value="ADH_SHORT"/>
    <property type="match status" value="1"/>
</dbReference>
<dbReference type="AlphaFoldDB" id="A0A2I3EJY2"/>
<dbReference type="Proteomes" id="UP000595446">
    <property type="component" value="Chromosome"/>
</dbReference>
<dbReference type="PANTHER" id="PTHR45024:SF2">
    <property type="entry name" value="SCP2 DOMAIN-CONTAINING PROTEIN"/>
    <property type="match status" value="1"/>
</dbReference>
<name>A0A2I3EJY2_9MYCO</name>
<dbReference type="InterPro" id="IPR036291">
    <property type="entry name" value="NAD(P)-bd_dom_sf"/>
</dbReference>
<gene>
    <name evidence="4" type="ORF">MHEC_27080</name>
</gene>
<reference evidence="4 5" key="1">
    <citation type="submission" date="2020-12" db="EMBL/GenBank/DDBJ databases">
        <title>Complete genome sequence of Mycobacterium heckeshornense JCM 15655T, closely related to a pathogenic non-tuberculous mycobacterial species Mycobacterium xenopi.</title>
        <authorList>
            <person name="Yoshida M."/>
            <person name="Fukano H."/>
            <person name="Asakura T."/>
            <person name="Suzuki M."/>
            <person name="Hoshino Y."/>
        </authorList>
    </citation>
    <scope>NUCLEOTIDE SEQUENCE [LARGE SCALE GENOMIC DNA]</scope>
    <source>
        <strain evidence="4 5">JCM 15655</strain>
    </source>
</reference>
<dbReference type="InterPro" id="IPR051687">
    <property type="entry name" value="Peroxisomal_Beta-Oxidation"/>
</dbReference>
<dbReference type="InterPro" id="IPR020904">
    <property type="entry name" value="Sc_DH/Rdtase_CS"/>
</dbReference>
<proteinExistence type="inferred from homology"/>
<comment type="similarity">
    <text evidence="1 3">Belongs to the short-chain dehydrogenases/reductases (SDR) family.</text>
</comment>
<dbReference type="GO" id="GO:0016491">
    <property type="term" value="F:oxidoreductase activity"/>
    <property type="evidence" value="ECO:0007669"/>
    <property type="project" value="UniProtKB-KW"/>
</dbReference>
<sequence>MAVQLDGKVAIVTGGGRGIGRSESLALAAAGARVVVNDLGTEPDGTGADERPADDVVAAICEAGGEAVANYGDVSQLSTGAELVGQALDTYGRLDILVNNAGILRPKPFLDLTEEDWDVLITTHLRGHFSVAQAAAKIFVKQSYGRLVNTSSEAGLGMPLFANYGSAKEGITGLTRTLALELAPYHVTVNQIRPRSSNTRMYPISIESGRRMGAALTETLPGATDQGLFTRPEDFHTDRVASLVVFLCTDAAAAITNGDFIVGGGEVTVLSHPEPVATIDWSAEDAPARLLAALGV</sequence>
<dbReference type="InterPro" id="IPR002347">
    <property type="entry name" value="SDR_fam"/>
</dbReference>
<keyword evidence="2" id="KW-0560">Oxidoreductase</keyword>
<evidence type="ECO:0000256" key="2">
    <source>
        <dbReference type="ARBA" id="ARBA00023002"/>
    </source>
</evidence>
<dbReference type="STRING" id="110505.ACT16_20080"/>
<evidence type="ECO:0000256" key="1">
    <source>
        <dbReference type="ARBA" id="ARBA00006484"/>
    </source>
</evidence>
<dbReference type="PRINTS" id="PR00080">
    <property type="entry name" value="SDRFAMILY"/>
</dbReference>
<evidence type="ECO:0000256" key="3">
    <source>
        <dbReference type="RuleBase" id="RU000363"/>
    </source>
</evidence>
<dbReference type="Gene3D" id="3.40.50.720">
    <property type="entry name" value="NAD(P)-binding Rossmann-like Domain"/>
    <property type="match status" value="1"/>
</dbReference>
<protein>
    <submittedName>
        <fullName evidence="4">3-hydroxyacyl-CoA dehydrogenase</fullName>
    </submittedName>
</protein>
<accession>A0A2I3EJY2</accession>
<dbReference type="Pfam" id="PF00106">
    <property type="entry name" value="adh_short"/>
    <property type="match status" value="1"/>
</dbReference>
<evidence type="ECO:0000313" key="5">
    <source>
        <dbReference type="Proteomes" id="UP000595446"/>
    </source>
</evidence>
<evidence type="ECO:0000313" key="4">
    <source>
        <dbReference type="EMBL" id="BCO36275.1"/>
    </source>
</evidence>
<organism evidence="4 5">
    <name type="scientific">Mycobacterium heckeshornense</name>
    <dbReference type="NCBI Taxonomy" id="110505"/>
    <lineage>
        <taxon>Bacteria</taxon>
        <taxon>Bacillati</taxon>
        <taxon>Actinomycetota</taxon>
        <taxon>Actinomycetes</taxon>
        <taxon>Mycobacteriales</taxon>
        <taxon>Mycobacteriaceae</taxon>
        <taxon>Mycobacterium</taxon>
    </lineage>
</organism>
<dbReference type="EMBL" id="AP024237">
    <property type="protein sequence ID" value="BCO36275.1"/>
    <property type="molecule type" value="Genomic_DNA"/>
</dbReference>
<dbReference type="PANTHER" id="PTHR45024">
    <property type="entry name" value="DEHYDROGENASES, SHORT CHAIN"/>
    <property type="match status" value="1"/>
</dbReference>